<keyword evidence="2" id="KW-1185">Reference proteome</keyword>
<dbReference type="AlphaFoldDB" id="A0A179SYJ7"/>
<dbReference type="RefSeq" id="WP_066333100.1">
    <property type="nucleotide sequence ID" value="NZ_LWSG01000017.1"/>
</dbReference>
<proteinExistence type="predicted"/>
<accession>A0A179SYJ7</accession>
<organism evidence="1 2">
    <name type="scientific">Metabacillus litoralis</name>
    <dbReference type="NCBI Taxonomy" id="152268"/>
    <lineage>
        <taxon>Bacteria</taxon>
        <taxon>Bacillati</taxon>
        <taxon>Bacillota</taxon>
        <taxon>Bacilli</taxon>
        <taxon>Bacillales</taxon>
        <taxon>Bacillaceae</taxon>
        <taxon>Metabacillus</taxon>
    </lineage>
</organism>
<gene>
    <name evidence="1" type="ORF">A6K24_23260</name>
</gene>
<dbReference type="PROSITE" id="PS51257">
    <property type="entry name" value="PROKAR_LIPOPROTEIN"/>
    <property type="match status" value="1"/>
</dbReference>
<protein>
    <recommendedName>
        <fullName evidence="3">DUF4871 domain-containing protein</fullName>
    </recommendedName>
</protein>
<evidence type="ECO:0000313" key="2">
    <source>
        <dbReference type="Proteomes" id="UP000078534"/>
    </source>
</evidence>
<reference evidence="2" key="1">
    <citation type="submission" date="2016-04" db="EMBL/GenBank/DDBJ databases">
        <authorList>
            <person name="Lyu Z."/>
            <person name="Lyu W."/>
        </authorList>
    </citation>
    <scope>NUCLEOTIDE SEQUENCE [LARGE SCALE GENOMIC DNA]</scope>
    <source>
        <strain evidence="2">C44</strain>
    </source>
</reference>
<dbReference type="OrthoDB" id="2381403at2"/>
<dbReference type="Gene3D" id="2.60.40.3830">
    <property type="match status" value="1"/>
</dbReference>
<evidence type="ECO:0000313" key="1">
    <source>
        <dbReference type="EMBL" id="OAS85909.1"/>
    </source>
</evidence>
<name>A0A179SYJ7_9BACI</name>
<comment type="caution">
    <text evidence="1">The sequence shown here is derived from an EMBL/GenBank/DDBJ whole genome shotgun (WGS) entry which is preliminary data.</text>
</comment>
<dbReference type="Proteomes" id="UP000078534">
    <property type="component" value="Unassembled WGS sequence"/>
</dbReference>
<evidence type="ECO:0008006" key="3">
    <source>
        <dbReference type="Google" id="ProtNLM"/>
    </source>
</evidence>
<sequence>MKNIFISICTFLLLTGCSSENSSAVKENNTPTSSETKMDECKVSPTFTISKPGPNGKDVPYGLRGVKGKFAIVDAPVNAGTNNKQLLHFWGGSTEKTEQLFKKQVKIIGTSKEDGKTVTAFESSIGVPNEEIVKPPHQDGESVGYLNLPAKGIWKLDAYIENNLFGSIIIEVQ</sequence>
<dbReference type="EMBL" id="LWSG01000017">
    <property type="protein sequence ID" value="OAS85909.1"/>
    <property type="molecule type" value="Genomic_DNA"/>
</dbReference>